<feature type="region of interest" description="Disordered" evidence="1">
    <location>
        <begin position="208"/>
        <end position="269"/>
    </location>
</feature>
<dbReference type="Pfam" id="PF13668">
    <property type="entry name" value="Ferritin_2"/>
    <property type="match status" value="1"/>
</dbReference>
<dbReference type="InterPro" id="IPR012347">
    <property type="entry name" value="Ferritin-like"/>
</dbReference>
<evidence type="ECO:0000313" key="3">
    <source>
        <dbReference type="Proteomes" id="UP000705823"/>
    </source>
</evidence>
<dbReference type="EMBL" id="RKLU01000005">
    <property type="protein sequence ID" value="TQQ79353.1"/>
    <property type="molecule type" value="Genomic_DNA"/>
</dbReference>
<sequence length="269" mass="28568">MTGAAGALGGVAAGSAFVGPALGQTEEEDDEASVENDFEDDVAILNYALTLEYLEAKFYQEGLDNIGEEALCNCRAVPEDSPLKERMYDELVTIKEHEEQHVETLISTIESLDGEPVEEPAFDFGLAVEYPMAFLGTAVQLEDVGVSAYAGAAPDIESADLIPPALGIHSVEARHAAFLRTLNGVTSYPNVIDEARSRDEVLAIASEYIVEGEEPEPEEGEVGNETEDGTEENVTDEPAENGSEAGVTNDTTTDNGTTGVENDTTDNAS</sequence>
<dbReference type="InterPro" id="IPR009078">
    <property type="entry name" value="Ferritin-like_SF"/>
</dbReference>
<accession>A0A8J8PBH0</accession>
<feature type="compositionally biased region" description="Acidic residues" evidence="1">
    <location>
        <begin position="210"/>
        <end position="239"/>
    </location>
</feature>
<evidence type="ECO:0000256" key="1">
    <source>
        <dbReference type="SAM" id="MobiDB-lite"/>
    </source>
</evidence>
<keyword evidence="3" id="KW-1185">Reference proteome</keyword>
<evidence type="ECO:0000313" key="2">
    <source>
        <dbReference type="EMBL" id="TQQ79353.1"/>
    </source>
</evidence>
<feature type="compositionally biased region" description="Low complexity" evidence="1">
    <location>
        <begin position="246"/>
        <end position="269"/>
    </location>
</feature>
<proteinExistence type="predicted"/>
<dbReference type="Proteomes" id="UP000705823">
    <property type="component" value="Unassembled WGS sequence"/>
</dbReference>
<organism evidence="2 3">
    <name type="scientific">Halonotius terrestris</name>
    <dbReference type="NCBI Taxonomy" id="2487750"/>
    <lineage>
        <taxon>Archaea</taxon>
        <taxon>Methanobacteriati</taxon>
        <taxon>Methanobacteriota</taxon>
        <taxon>Stenosarchaea group</taxon>
        <taxon>Halobacteria</taxon>
        <taxon>Halobacteriales</taxon>
        <taxon>Haloferacaceae</taxon>
        <taxon>Halonotius</taxon>
    </lineage>
</organism>
<reference evidence="2" key="1">
    <citation type="submission" date="2019-02" db="EMBL/GenBank/DDBJ databases">
        <title>Halonotius sp. a new haloarchaeum isolated from saline soil.</title>
        <authorList>
            <person name="Duran-Viseras A."/>
            <person name="Sanchez-Porro C."/>
            <person name="Ventosa A."/>
        </authorList>
    </citation>
    <scope>NUCLEOTIDE SEQUENCE</scope>
    <source>
        <strain evidence="2">F15B</strain>
    </source>
</reference>
<dbReference type="AlphaFoldDB" id="A0A8J8PBH0"/>
<name>A0A8J8PBH0_9EURY</name>
<protein>
    <submittedName>
        <fullName evidence="2">Ferritin-like domain-containing protein</fullName>
    </submittedName>
</protein>
<dbReference type="OrthoDB" id="201781at2157"/>
<comment type="caution">
    <text evidence="2">The sequence shown here is derived from an EMBL/GenBank/DDBJ whole genome shotgun (WGS) entry which is preliminary data.</text>
</comment>
<gene>
    <name evidence="2" type="ORF">EGH24_11830</name>
</gene>
<dbReference type="Gene3D" id="1.20.1260.10">
    <property type="match status" value="1"/>
</dbReference>
<dbReference type="SUPFAM" id="SSF47240">
    <property type="entry name" value="Ferritin-like"/>
    <property type="match status" value="1"/>
</dbReference>